<keyword evidence="5" id="KW-0539">Nucleus</keyword>
<feature type="region of interest" description="Disordered" evidence="6">
    <location>
        <begin position="438"/>
        <end position="502"/>
    </location>
</feature>
<evidence type="ECO:0000256" key="1">
    <source>
        <dbReference type="ARBA" id="ARBA00004123"/>
    </source>
</evidence>
<proteinExistence type="inferred from homology"/>
<evidence type="ECO:0000256" key="2">
    <source>
        <dbReference type="ARBA" id="ARBA00005330"/>
    </source>
</evidence>
<dbReference type="GO" id="GO:0006357">
    <property type="term" value="P:regulation of transcription by RNA polymerase II"/>
    <property type="evidence" value="ECO:0007669"/>
    <property type="project" value="TreeGrafter"/>
</dbReference>
<dbReference type="GO" id="GO:0005634">
    <property type="term" value="C:nucleus"/>
    <property type="evidence" value="ECO:0007669"/>
    <property type="project" value="UniProtKB-SubCell"/>
</dbReference>
<name>A0A0P1BDR6_9BASI</name>
<dbReference type="OrthoDB" id="1232at2759"/>
<comment type="similarity">
    <text evidence="2">Belongs to the NGG1 family.</text>
</comment>
<keyword evidence="3" id="KW-0805">Transcription regulation</keyword>
<comment type="subcellular location">
    <subcellularLocation>
        <location evidence="1">Nucleus</location>
    </subcellularLocation>
</comment>
<dbReference type="Pfam" id="PF10198">
    <property type="entry name" value="Ada3"/>
    <property type="match status" value="1"/>
</dbReference>
<dbReference type="Proteomes" id="UP000054845">
    <property type="component" value="Unassembled WGS sequence"/>
</dbReference>
<feature type="compositionally biased region" description="Low complexity" evidence="6">
    <location>
        <begin position="15"/>
        <end position="28"/>
    </location>
</feature>
<accession>A0A0P1BDR6</accession>
<protein>
    <submittedName>
        <fullName evidence="7">Histone acetyltransferases PCAF/SAGA/ADA, subunit TADA3L/NGG1</fullName>
    </submittedName>
</protein>
<evidence type="ECO:0000256" key="3">
    <source>
        <dbReference type="ARBA" id="ARBA00023015"/>
    </source>
</evidence>
<dbReference type="AlphaFoldDB" id="A0A0P1BDR6"/>
<feature type="region of interest" description="Disordered" evidence="6">
    <location>
        <begin position="256"/>
        <end position="296"/>
    </location>
</feature>
<keyword evidence="7" id="KW-0808">Transferase</keyword>
<dbReference type="InterPro" id="IPR019340">
    <property type="entry name" value="Histone_AcTrfase_su3"/>
</dbReference>
<evidence type="ECO:0000256" key="6">
    <source>
        <dbReference type="SAM" id="MobiDB-lite"/>
    </source>
</evidence>
<sequence length="680" mass="73604">MSSARAGAGSGGAASAGRGSSKMGKSMSPLPPSSPPLYRAYLPATDGANGSRNTASSSTHERARSGGSSGAPARARSGTAEWDGDDDAGPSRPGRTYGSNKRKRKRERTNVDSDSDLSDHSDTQSPSAKATASTAVAAAHPGLLAPDASTGSQGSAAASRRGSHISSGQQQSRDRFSLSGTPLNIKLKLNPAPRKAPSSSQAVTRLGTRQANGIAGPLQPAAMWELPKTTFEVPKARAPKTVRPYPTRPVEVTMDFSAQDWKERERERDRLEAYQEGGPGPSTAISRAKDKRGEQTPHNIFQAYADTWFRTITEDDLAWLAPKSPTLADEALFQFPPLGRPYNEVWAEQDSGESTAINGSMDAENKPNDSLAIPPPPNFQPRSLRDEHAIGVSNEDARVGPLAERVLSALLPVKRPSALRPGAPQDTSLLTNTRDAYAATSSTSGPSGTGGLSSTPLDRYATRADGKRKSPPTHDPASLARSNGVNGYTAPPSAPPQDTREFEERLKGELRLLDAIDPEPTDWAERKDDEISSALRDVQRRLTAQQGINKARRERLHEIGKLRMAHQQYTSFLGTQERELEAHWHKRQQIIKRSLAPKKKKTLGPDGKPLPNGVLAHHTGPTPPQFDEKFYDALERRKLLKYGFADLFNRFPCSWKVPEPHESVFADLQNETDLGLLESS</sequence>
<dbReference type="PANTHER" id="PTHR13556:SF2">
    <property type="entry name" value="TRANSCRIPTIONAL ADAPTER 3"/>
    <property type="match status" value="1"/>
</dbReference>
<feature type="compositionally biased region" description="Basic and acidic residues" evidence="6">
    <location>
        <begin position="260"/>
        <end position="273"/>
    </location>
</feature>
<dbReference type="STRING" id="401625.A0A0P1BDR6"/>
<feature type="compositionally biased region" description="Polar residues" evidence="6">
    <location>
        <begin position="197"/>
        <end position="211"/>
    </location>
</feature>
<reference evidence="7 8" key="1">
    <citation type="submission" date="2014-09" db="EMBL/GenBank/DDBJ databases">
        <authorList>
            <person name="Magalhaes I.L.F."/>
            <person name="Oliveira U."/>
            <person name="Santos F.R."/>
            <person name="Vidigal T.H.D.A."/>
            <person name="Brescovit A.D."/>
            <person name="Santos A.J."/>
        </authorList>
    </citation>
    <scope>NUCLEOTIDE SEQUENCE [LARGE SCALE GENOMIC DNA]</scope>
</reference>
<keyword evidence="4" id="KW-0804">Transcription</keyword>
<evidence type="ECO:0000313" key="8">
    <source>
        <dbReference type="Proteomes" id="UP000054845"/>
    </source>
</evidence>
<feature type="compositionally biased region" description="Low complexity" evidence="6">
    <location>
        <begin position="123"/>
        <end position="139"/>
    </location>
</feature>
<dbReference type="GO" id="GO:0016740">
    <property type="term" value="F:transferase activity"/>
    <property type="evidence" value="ECO:0007669"/>
    <property type="project" value="UniProtKB-KW"/>
</dbReference>
<keyword evidence="8" id="KW-1185">Reference proteome</keyword>
<evidence type="ECO:0000256" key="4">
    <source>
        <dbReference type="ARBA" id="ARBA00023163"/>
    </source>
</evidence>
<dbReference type="GO" id="GO:0000124">
    <property type="term" value="C:SAGA complex"/>
    <property type="evidence" value="ECO:0007669"/>
    <property type="project" value="TreeGrafter"/>
</dbReference>
<feature type="compositionally biased region" description="Polar residues" evidence="6">
    <location>
        <begin position="48"/>
        <end position="58"/>
    </location>
</feature>
<dbReference type="PANTHER" id="PTHR13556">
    <property type="entry name" value="TRANSCRIPTIONAL ADAPTER 3-RELATED"/>
    <property type="match status" value="1"/>
</dbReference>
<evidence type="ECO:0000313" key="7">
    <source>
        <dbReference type="EMBL" id="CEH13940.1"/>
    </source>
</evidence>
<feature type="compositionally biased region" description="Low complexity" evidence="6">
    <location>
        <begin position="440"/>
        <end position="457"/>
    </location>
</feature>
<organism evidence="7 8">
    <name type="scientific">Ceraceosorus bombacis</name>
    <dbReference type="NCBI Taxonomy" id="401625"/>
    <lineage>
        <taxon>Eukaryota</taxon>
        <taxon>Fungi</taxon>
        <taxon>Dikarya</taxon>
        <taxon>Basidiomycota</taxon>
        <taxon>Ustilaginomycotina</taxon>
        <taxon>Exobasidiomycetes</taxon>
        <taxon>Ceraceosorales</taxon>
        <taxon>Ceraceosoraceae</taxon>
        <taxon>Ceraceosorus</taxon>
    </lineage>
</organism>
<dbReference type="EMBL" id="CCYA01000238">
    <property type="protein sequence ID" value="CEH13940.1"/>
    <property type="molecule type" value="Genomic_DNA"/>
</dbReference>
<dbReference type="GO" id="GO:0003713">
    <property type="term" value="F:transcription coactivator activity"/>
    <property type="evidence" value="ECO:0007669"/>
    <property type="project" value="TreeGrafter"/>
</dbReference>
<feature type="compositionally biased region" description="Low complexity" evidence="6">
    <location>
        <begin position="148"/>
        <end position="168"/>
    </location>
</feature>
<evidence type="ECO:0000256" key="5">
    <source>
        <dbReference type="ARBA" id="ARBA00023242"/>
    </source>
</evidence>
<feature type="region of interest" description="Disordered" evidence="6">
    <location>
        <begin position="1"/>
        <end position="213"/>
    </location>
</feature>
<feature type="region of interest" description="Disordered" evidence="6">
    <location>
        <begin position="346"/>
        <end position="399"/>
    </location>
</feature>